<comment type="caution">
    <text evidence="1">The sequence shown here is derived from an EMBL/GenBank/DDBJ whole genome shotgun (WGS) entry which is preliminary data.</text>
</comment>
<gene>
    <name evidence="1" type="ORF">CJP74_07695</name>
</gene>
<name>A0A3A1Y5F7_9GAMM</name>
<dbReference type="RefSeq" id="WP_119497925.1">
    <property type="nucleotide sequence ID" value="NZ_NRJH01000079.1"/>
</dbReference>
<evidence type="ECO:0000313" key="1">
    <source>
        <dbReference type="EMBL" id="RIY31274.1"/>
    </source>
</evidence>
<evidence type="ECO:0000313" key="2">
    <source>
        <dbReference type="Proteomes" id="UP000266258"/>
    </source>
</evidence>
<sequence length="443" mass="50797">MTKQDNLKVTSFEVLKLVKARELNSCGLNKETTGSETDSKGGELAYNGSIEIIDMESSYDDCLNELNRFFNQSLNSENLVVLAGSGTSLTFNKPGTNIAPSMRSLWELCSQHKDFDSVLDIIGNKNINHKEEKDIELLLSICDSIVENKFTDETSLETIENFIKSAKSTILEETNFVDNKLKNSEQANNNYWTHHDKFIRILSKRSDKQERLKLFTTNYDLAFEAAASNVGVIVIDGFEFTKPHRFNPSWYNNDIVHINHNDNKTEFLPNVMYLYKLHGSVDWVRNTKNNMIYKGNPLANKENQESVFIYPSRKKYQFSYSSPYLDMISAFMAVLQKPRTTLFCLGFGFHDAHLNNAIFMALRTNMSLNLVISTFNALDEEYSGINQEIRENLYELIKAGDGRIMIIDSKFDTFVDSIPDRNKETPEERLANSIDEILFNRRG</sequence>
<keyword evidence="2" id="KW-1185">Reference proteome</keyword>
<protein>
    <submittedName>
        <fullName evidence="1">Uncharacterized protein</fullName>
    </submittedName>
</protein>
<organism evidence="1 2">
    <name type="scientific">Psittacicella melopsittaci</name>
    <dbReference type="NCBI Taxonomy" id="2028576"/>
    <lineage>
        <taxon>Bacteria</taxon>
        <taxon>Pseudomonadati</taxon>
        <taxon>Pseudomonadota</taxon>
        <taxon>Gammaproteobacteria</taxon>
        <taxon>Pasteurellales</taxon>
        <taxon>Psittacicellaceae</taxon>
        <taxon>Psittacicella</taxon>
    </lineage>
</organism>
<dbReference type="AlphaFoldDB" id="A0A3A1Y5F7"/>
<dbReference type="Proteomes" id="UP000266258">
    <property type="component" value="Unassembled WGS sequence"/>
</dbReference>
<dbReference type="EMBL" id="NRJH01000079">
    <property type="protein sequence ID" value="RIY31274.1"/>
    <property type="molecule type" value="Genomic_DNA"/>
</dbReference>
<reference evidence="1 2" key="1">
    <citation type="submission" date="2017-08" db="EMBL/GenBank/DDBJ databases">
        <title>Reclassification of Bisgaard taxon 37 and 44.</title>
        <authorList>
            <person name="Christensen H."/>
        </authorList>
    </citation>
    <scope>NUCLEOTIDE SEQUENCE [LARGE SCALE GENOMIC DNA]</scope>
    <source>
        <strain evidence="1 2">B96_4</strain>
    </source>
</reference>
<dbReference type="Pfam" id="PF13289">
    <property type="entry name" value="SIR2_2"/>
    <property type="match status" value="1"/>
</dbReference>
<dbReference type="OrthoDB" id="9812283at2"/>
<proteinExistence type="predicted"/>
<accession>A0A3A1Y5F7</accession>